<dbReference type="Gene3D" id="3.20.20.80">
    <property type="entry name" value="Glycosidases"/>
    <property type="match status" value="1"/>
</dbReference>
<keyword evidence="2" id="KW-0378">Hydrolase</keyword>
<dbReference type="InterPro" id="IPR001547">
    <property type="entry name" value="Glyco_hydro_5"/>
</dbReference>
<comment type="similarity">
    <text evidence="1">Belongs to the glycosyl hydrolase 5 (cellulase A) family.</text>
</comment>
<dbReference type="SUPFAM" id="SSF51445">
    <property type="entry name" value="(Trans)glycosidases"/>
    <property type="match status" value="1"/>
</dbReference>
<evidence type="ECO:0000256" key="2">
    <source>
        <dbReference type="ARBA" id="ARBA00022801"/>
    </source>
</evidence>
<accession>A0A7S4B337</accession>
<proteinExistence type="inferred from homology"/>
<dbReference type="AlphaFoldDB" id="A0A7S4B337"/>
<dbReference type="EMBL" id="HBIZ01008400">
    <property type="protein sequence ID" value="CAE0752287.1"/>
    <property type="molecule type" value="Transcribed_RNA"/>
</dbReference>
<evidence type="ECO:0000313" key="5">
    <source>
        <dbReference type="EMBL" id="CAE0752287.1"/>
    </source>
</evidence>
<evidence type="ECO:0000256" key="3">
    <source>
        <dbReference type="ARBA" id="ARBA00023295"/>
    </source>
</evidence>
<feature type="domain" description="Glycoside hydrolase family 5" evidence="4">
    <location>
        <begin position="103"/>
        <end position="226"/>
    </location>
</feature>
<dbReference type="Pfam" id="PF26410">
    <property type="entry name" value="GH5_mannosidase"/>
    <property type="match status" value="1"/>
</dbReference>
<dbReference type="InterPro" id="IPR017853">
    <property type="entry name" value="GH"/>
</dbReference>
<name>A0A7S4B337_CHRCT</name>
<evidence type="ECO:0000259" key="4">
    <source>
        <dbReference type="Pfam" id="PF26410"/>
    </source>
</evidence>
<keyword evidence="3" id="KW-0326">Glycosidase</keyword>
<protein>
    <recommendedName>
        <fullName evidence="4">Glycoside hydrolase family 5 domain-containing protein</fullName>
    </recommendedName>
</protein>
<dbReference type="PROSITE" id="PS51257">
    <property type="entry name" value="PROKAR_LIPOPROTEIN"/>
    <property type="match status" value="1"/>
</dbReference>
<reference evidence="5" key="1">
    <citation type="submission" date="2021-01" db="EMBL/GenBank/DDBJ databases">
        <authorList>
            <person name="Corre E."/>
            <person name="Pelletier E."/>
            <person name="Niang G."/>
            <person name="Scheremetjew M."/>
            <person name="Finn R."/>
            <person name="Kale V."/>
            <person name="Holt S."/>
            <person name="Cochrane G."/>
            <person name="Meng A."/>
            <person name="Brown T."/>
            <person name="Cohen L."/>
        </authorList>
    </citation>
    <scope>NUCLEOTIDE SEQUENCE</scope>
    <source>
        <strain evidence="5">CCMP645</strain>
    </source>
</reference>
<sequence length="232" mass="25936">MNSGRFRSTSVPTSQQITAACTSTLRLCIFDQKFGAGTTPWWATRKNWNRHEQLGETRVCELAFFLNFLPLKEEACMPVCGYSQESGVSFSLCRSAETRSTVSRPQAIRMSQQYLANHAMIARRLGKPLVLQELALSRDGGAFIATAPTTSRDRYFDALLRSVHESAEVAGAQLWAWAGEGRPKEAGVHWVLGDELIGDPPQERQGHYSIFDTDVTTVATIAKWSTRFHEYT</sequence>
<organism evidence="5">
    <name type="scientific">Chrysotila carterae</name>
    <name type="common">Marine alga</name>
    <name type="synonym">Syracosphaera carterae</name>
    <dbReference type="NCBI Taxonomy" id="13221"/>
    <lineage>
        <taxon>Eukaryota</taxon>
        <taxon>Haptista</taxon>
        <taxon>Haptophyta</taxon>
        <taxon>Prymnesiophyceae</taxon>
        <taxon>Isochrysidales</taxon>
        <taxon>Isochrysidaceae</taxon>
        <taxon>Chrysotila</taxon>
    </lineage>
</organism>
<evidence type="ECO:0000256" key="1">
    <source>
        <dbReference type="ARBA" id="ARBA00005641"/>
    </source>
</evidence>
<gene>
    <name evidence="5" type="ORF">PCAR00345_LOCUS4872</name>
</gene>